<keyword evidence="8" id="KW-1185">Reference proteome</keyword>
<dbReference type="PANTHER" id="PTHR11640:SF155">
    <property type="entry name" value="IG-LIKE DOMAIN-CONTAINING PROTEIN"/>
    <property type="match status" value="1"/>
</dbReference>
<reference evidence="7" key="2">
    <citation type="submission" date="2015-02" db="UniProtKB">
        <authorList>
            <consortium name="EnsemblMetazoa"/>
        </authorList>
    </citation>
    <scope>IDENTIFICATION</scope>
</reference>
<evidence type="ECO:0000256" key="3">
    <source>
        <dbReference type="ARBA" id="ARBA00023157"/>
    </source>
</evidence>
<feature type="domain" description="Ig-like" evidence="6">
    <location>
        <begin position="271"/>
        <end position="337"/>
    </location>
</feature>
<keyword evidence="2" id="KW-0472">Membrane</keyword>
<dbReference type="EnsemblMetazoa" id="SMAR014233-RA">
    <property type="protein sequence ID" value="SMAR014233-PA"/>
    <property type="gene ID" value="SMAR014233"/>
</dbReference>
<dbReference type="InterPro" id="IPR007110">
    <property type="entry name" value="Ig-like_dom"/>
</dbReference>
<dbReference type="Pfam" id="PF08205">
    <property type="entry name" value="C2-set_2"/>
    <property type="match status" value="1"/>
</dbReference>
<dbReference type="PANTHER" id="PTHR11640">
    <property type="entry name" value="NEPHRIN"/>
    <property type="match status" value="1"/>
</dbReference>
<dbReference type="HOGENOM" id="CLU_581823_0_0_1"/>
<evidence type="ECO:0000313" key="7">
    <source>
        <dbReference type="EnsemblMetazoa" id="SMAR014233-PA"/>
    </source>
</evidence>
<proteinExistence type="predicted"/>
<dbReference type="Gene3D" id="2.60.40.10">
    <property type="entry name" value="Immunoglobulins"/>
    <property type="match status" value="3"/>
</dbReference>
<dbReference type="InterPro" id="IPR013162">
    <property type="entry name" value="CD80_C2-set"/>
</dbReference>
<dbReference type="GO" id="GO:0098609">
    <property type="term" value="P:cell-cell adhesion"/>
    <property type="evidence" value="ECO:0007669"/>
    <property type="project" value="TreeGrafter"/>
</dbReference>
<feature type="domain" description="Ig-like" evidence="6">
    <location>
        <begin position="338"/>
        <end position="454"/>
    </location>
</feature>
<evidence type="ECO:0000256" key="1">
    <source>
        <dbReference type="ARBA" id="ARBA00004479"/>
    </source>
</evidence>
<dbReference type="GO" id="GO:0005911">
    <property type="term" value="C:cell-cell junction"/>
    <property type="evidence" value="ECO:0007669"/>
    <property type="project" value="TreeGrafter"/>
</dbReference>
<name>T1JK53_STRMM</name>
<accession>T1JK53</accession>
<dbReference type="PhylomeDB" id="T1JK53"/>
<dbReference type="CDD" id="cd00096">
    <property type="entry name" value="Ig"/>
    <property type="match status" value="1"/>
</dbReference>
<dbReference type="GO" id="GO:0050839">
    <property type="term" value="F:cell adhesion molecule binding"/>
    <property type="evidence" value="ECO:0007669"/>
    <property type="project" value="TreeGrafter"/>
</dbReference>
<organism evidence="7 8">
    <name type="scientific">Strigamia maritima</name>
    <name type="common">European centipede</name>
    <name type="synonym">Geophilus maritimus</name>
    <dbReference type="NCBI Taxonomy" id="126957"/>
    <lineage>
        <taxon>Eukaryota</taxon>
        <taxon>Metazoa</taxon>
        <taxon>Ecdysozoa</taxon>
        <taxon>Arthropoda</taxon>
        <taxon>Myriapoda</taxon>
        <taxon>Chilopoda</taxon>
        <taxon>Pleurostigmophora</taxon>
        <taxon>Geophilomorpha</taxon>
        <taxon>Linotaeniidae</taxon>
        <taxon>Strigamia</taxon>
    </lineage>
</organism>
<protein>
    <recommendedName>
        <fullName evidence="6">Ig-like domain-containing protein</fullName>
    </recommendedName>
</protein>
<keyword evidence="5" id="KW-0393">Immunoglobulin domain</keyword>
<dbReference type="SUPFAM" id="SSF48726">
    <property type="entry name" value="Immunoglobulin"/>
    <property type="match status" value="4"/>
</dbReference>
<dbReference type="InterPro" id="IPR036179">
    <property type="entry name" value="Ig-like_dom_sf"/>
</dbReference>
<evidence type="ECO:0000256" key="2">
    <source>
        <dbReference type="ARBA" id="ARBA00023136"/>
    </source>
</evidence>
<feature type="domain" description="Ig-like" evidence="6">
    <location>
        <begin position="20"/>
        <end position="129"/>
    </location>
</feature>
<dbReference type="EMBL" id="AFFK01018331">
    <property type="status" value="NOT_ANNOTATED_CDS"/>
    <property type="molecule type" value="Genomic_DNA"/>
</dbReference>
<reference evidence="8" key="1">
    <citation type="submission" date="2011-05" db="EMBL/GenBank/DDBJ databases">
        <authorList>
            <person name="Richards S.R."/>
            <person name="Qu J."/>
            <person name="Jiang H."/>
            <person name="Jhangiani S.N."/>
            <person name="Agravi P."/>
            <person name="Goodspeed R."/>
            <person name="Gross S."/>
            <person name="Mandapat C."/>
            <person name="Jackson L."/>
            <person name="Mathew T."/>
            <person name="Pu L."/>
            <person name="Thornton R."/>
            <person name="Saada N."/>
            <person name="Wilczek-Boney K.B."/>
            <person name="Lee S."/>
            <person name="Kovar C."/>
            <person name="Wu Y."/>
            <person name="Scherer S.E."/>
            <person name="Worley K.C."/>
            <person name="Muzny D.M."/>
            <person name="Gibbs R."/>
        </authorList>
    </citation>
    <scope>NUCLEOTIDE SEQUENCE</scope>
    <source>
        <strain evidence="8">Brora</strain>
    </source>
</reference>
<evidence type="ECO:0000313" key="8">
    <source>
        <dbReference type="Proteomes" id="UP000014500"/>
    </source>
</evidence>
<evidence type="ECO:0000259" key="6">
    <source>
        <dbReference type="PROSITE" id="PS50835"/>
    </source>
</evidence>
<keyword evidence="4" id="KW-0325">Glycoprotein</keyword>
<evidence type="ECO:0000256" key="4">
    <source>
        <dbReference type="ARBA" id="ARBA00023180"/>
    </source>
</evidence>
<dbReference type="InterPro" id="IPR013783">
    <property type="entry name" value="Ig-like_fold"/>
</dbReference>
<dbReference type="PROSITE" id="PS50835">
    <property type="entry name" value="IG_LIKE"/>
    <property type="match status" value="3"/>
</dbReference>
<comment type="subcellular location">
    <subcellularLocation>
        <location evidence="1">Membrane</location>
        <topology evidence="1">Single-pass type I membrane protein</topology>
    </subcellularLocation>
</comment>
<keyword evidence="3" id="KW-1015">Disulfide bond</keyword>
<dbReference type="Proteomes" id="UP000014500">
    <property type="component" value="Unassembled WGS sequence"/>
</dbReference>
<dbReference type="AlphaFoldDB" id="T1JK53"/>
<evidence type="ECO:0000256" key="5">
    <source>
        <dbReference type="ARBA" id="ARBA00023319"/>
    </source>
</evidence>
<sequence length="470" mass="52947">MFRAINMNLIIYIYTFLLHNQVITAYFNTTLTVIEEGTVILPCKIPPKLDKNLPLHNCIWTRSRTNPEYTGSTLLNDRENSKYISAGNIDVGDCSLNITTVYLEEDEGNWVCALVVDNKSTVLSTISITVLVTPLDPNLFFNDTDVLIGLNATTDIDPHLDFPLNLTCVSQMAYPPTTLMWKLNGEEIAPKSEEIFPAIRPSTFVTTSKVQIMNVPSIVPIQVSCIALHPSYSPGSKTFYANFTVISQATSARIQSGCDLQNSEENEIFIIEENQILPLLCNAQGIPLPSIQWEMKDEYNEWKPVFKNTIQFAIFVRIPGIYRCLASNKLIEESVISPSVLVEMESSKTVNSIDDDMAQLDYRSITRKSFLIEPRDTTVVVYTPFKLNCILNGPVYNCTWTRNGQIWSAKNDGRVEILNDFDSGECAINFKSALQGLDEGNWICYVEFASKEITKSRQAKVVIILQLLWI</sequence>
<dbReference type="InterPro" id="IPR051275">
    <property type="entry name" value="Cell_adhesion_signaling"/>
</dbReference>
<dbReference type="GO" id="GO:0005886">
    <property type="term" value="C:plasma membrane"/>
    <property type="evidence" value="ECO:0007669"/>
    <property type="project" value="TreeGrafter"/>
</dbReference>